<dbReference type="AlphaFoldDB" id="A0A5M6IPT9"/>
<sequence>MAVVYDLGAARAVRFLRRASFADVEAALEQLGQLSAEARERRQAGRTVERHELATLASLAAVGRALVAESQGAPMPIVRRA</sequence>
<dbReference type="RefSeq" id="WP_150042677.1">
    <property type="nucleotide sequence ID" value="NZ_OW485601.1"/>
</dbReference>
<reference evidence="1 2" key="1">
    <citation type="submission" date="2019-09" db="EMBL/GenBank/DDBJ databases">
        <title>Genome sequence of Rhodovastum atsumiense, a diverse member of the Acetobacteraceae family of non-sulfur purple photosynthetic bacteria.</title>
        <authorList>
            <person name="Meyer T."/>
            <person name="Kyndt J."/>
        </authorList>
    </citation>
    <scope>NUCLEOTIDE SEQUENCE [LARGE SCALE GENOMIC DNA]</scope>
    <source>
        <strain evidence="1 2">DSM 21279</strain>
    </source>
</reference>
<protein>
    <submittedName>
        <fullName evidence="1">Uncharacterized protein</fullName>
    </submittedName>
</protein>
<comment type="caution">
    <text evidence="1">The sequence shown here is derived from an EMBL/GenBank/DDBJ whole genome shotgun (WGS) entry which is preliminary data.</text>
</comment>
<proteinExistence type="predicted"/>
<gene>
    <name evidence="1" type="ORF">F1189_20175</name>
</gene>
<dbReference type="Proteomes" id="UP000325255">
    <property type="component" value="Unassembled WGS sequence"/>
</dbReference>
<name>A0A5M6IPT9_9PROT</name>
<dbReference type="EMBL" id="VWPK01000035">
    <property type="protein sequence ID" value="KAA5610300.1"/>
    <property type="molecule type" value="Genomic_DNA"/>
</dbReference>
<accession>A0A5M6IPT9</accession>
<evidence type="ECO:0000313" key="2">
    <source>
        <dbReference type="Proteomes" id="UP000325255"/>
    </source>
</evidence>
<evidence type="ECO:0000313" key="1">
    <source>
        <dbReference type="EMBL" id="KAA5610300.1"/>
    </source>
</evidence>
<organism evidence="1 2">
    <name type="scientific">Rhodovastum atsumiense</name>
    <dbReference type="NCBI Taxonomy" id="504468"/>
    <lineage>
        <taxon>Bacteria</taxon>
        <taxon>Pseudomonadati</taxon>
        <taxon>Pseudomonadota</taxon>
        <taxon>Alphaproteobacteria</taxon>
        <taxon>Acetobacterales</taxon>
        <taxon>Acetobacteraceae</taxon>
        <taxon>Rhodovastum</taxon>
    </lineage>
</organism>
<keyword evidence="2" id="KW-1185">Reference proteome</keyword>